<organism evidence="3 4">
    <name type="scientific">Stylophora pistillata</name>
    <name type="common">Smooth cauliflower coral</name>
    <dbReference type="NCBI Taxonomy" id="50429"/>
    <lineage>
        <taxon>Eukaryota</taxon>
        <taxon>Metazoa</taxon>
        <taxon>Cnidaria</taxon>
        <taxon>Anthozoa</taxon>
        <taxon>Hexacorallia</taxon>
        <taxon>Scleractinia</taxon>
        <taxon>Astrocoeniina</taxon>
        <taxon>Pocilloporidae</taxon>
        <taxon>Stylophora</taxon>
    </lineage>
</organism>
<protein>
    <submittedName>
        <fullName evidence="3">Protein NDRG1</fullName>
    </submittedName>
</protein>
<gene>
    <name evidence="3" type="primary">NDRG1</name>
    <name evidence="3" type="ORF">AWC38_SpisGene19333</name>
</gene>
<dbReference type="EMBL" id="LSMT01000550">
    <property type="protein sequence ID" value="PFX16395.1"/>
    <property type="molecule type" value="Genomic_DNA"/>
</dbReference>
<dbReference type="SUPFAM" id="SSF53474">
    <property type="entry name" value="alpha/beta-Hydrolases"/>
    <property type="match status" value="1"/>
</dbReference>
<comment type="caution">
    <text evidence="3">The sequence shown here is derived from an EMBL/GenBank/DDBJ whole genome shotgun (WGS) entry which is preliminary data.</text>
</comment>
<dbReference type="PANTHER" id="PTHR11034">
    <property type="entry name" value="N-MYC DOWNSTREAM REGULATED"/>
    <property type="match status" value="1"/>
</dbReference>
<evidence type="ECO:0000256" key="2">
    <source>
        <dbReference type="SAM" id="MobiDB-lite"/>
    </source>
</evidence>
<accession>A0A2B4RJG7</accession>
<dbReference type="Proteomes" id="UP000225706">
    <property type="component" value="Unassembled WGS sequence"/>
</dbReference>
<feature type="region of interest" description="Disordered" evidence="2">
    <location>
        <begin position="313"/>
        <end position="335"/>
    </location>
</feature>
<evidence type="ECO:0000313" key="4">
    <source>
        <dbReference type="Proteomes" id="UP000225706"/>
    </source>
</evidence>
<dbReference type="InterPro" id="IPR029058">
    <property type="entry name" value="AB_hydrolase_fold"/>
</dbReference>
<dbReference type="Gene3D" id="3.40.50.1820">
    <property type="entry name" value="alpha/beta hydrolase"/>
    <property type="match status" value="1"/>
</dbReference>
<evidence type="ECO:0000256" key="1">
    <source>
        <dbReference type="ARBA" id="ARBA00005598"/>
    </source>
</evidence>
<keyword evidence="4" id="KW-1185">Reference proteome</keyword>
<dbReference type="AlphaFoldDB" id="A0A2B4RJG7"/>
<comment type="similarity">
    <text evidence="1">Belongs to the NDRG family.</text>
</comment>
<dbReference type="OrthoDB" id="191979at2759"/>
<dbReference type="InterPro" id="IPR004142">
    <property type="entry name" value="NDRG"/>
</dbReference>
<name>A0A2B4RJG7_STYPI</name>
<dbReference type="Pfam" id="PF03096">
    <property type="entry name" value="Ndr"/>
    <property type="match status" value="1"/>
</dbReference>
<proteinExistence type="inferred from homology"/>
<sequence>MADGIPNTERVEKVGDLTIYVVGEDSKDKKDEKENIKRKEVMITFHDVGMNHKTCFERFFQHEDIVHLLDRFVIYHVDAPGQESKAENLASDYQYPSITKLAEMVGNVIDHFNLSDVVCFGVGAGANVLTELAVSKWGEKIAGLVVVEPGISTASFKEWGAGKIKAHQLDKKGFTEDTIKYLMWHHFERNSGKPKVELEDQFMKDVKEHMNPHNVAAFIKAYNSRSDLMKDMKGHKLDAKTGVLVVTGEHSPHRKNTEDKFYYGDVLKQTDVKIKSLLTPDCGASVLEEKPEKMSEGLLLFIQGLGLVPTLRTRSMSRTSSTSSTGSRTQSMSED</sequence>
<evidence type="ECO:0000313" key="3">
    <source>
        <dbReference type="EMBL" id="PFX16395.1"/>
    </source>
</evidence>
<reference evidence="4" key="1">
    <citation type="journal article" date="2017" name="bioRxiv">
        <title>Comparative analysis of the genomes of Stylophora pistillata and Acropora digitifera provides evidence for extensive differences between species of corals.</title>
        <authorList>
            <person name="Voolstra C.R."/>
            <person name="Li Y."/>
            <person name="Liew Y.J."/>
            <person name="Baumgarten S."/>
            <person name="Zoccola D."/>
            <person name="Flot J.-F."/>
            <person name="Tambutte S."/>
            <person name="Allemand D."/>
            <person name="Aranda M."/>
        </authorList>
    </citation>
    <scope>NUCLEOTIDE SEQUENCE [LARGE SCALE GENOMIC DNA]</scope>
</reference>